<evidence type="ECO:0000313" key="3">
    <source>
        <dbReference type="EMBL" id="BBL05265.1"/>
    </source>
</evidence>
<gene>
    <name evidence="3" type="ORF">A5CBH24_25780</name>
</gene>
<dbReference type="Proteomes" id="UP000318946">
    <property type="component" value="Chromosome"/>
</dbReference>
<reference evidence="4" key="1">
    <citation type="submission" date="2019-06" db="EMBL/GenBank/DDBJ databases">
        <title>Alistipes onderdonkii subsp. vulgaris subsp. nov., Alistipes dispar sp. nov. and Alistipes communis sp. nov., isolated from human faeces, and creation of Alistipes onderdonkii subsp. onderdonkii subsp. nov.</title>
        <authorList>
            <person name="Sakamoto M."/>
            <person name="Ikeyama N."/>
            <person name="Ogata Y."/>
            <person name="Suda W."/>
            <person name="Iino T."/>
            <person name="Hattori M."/>
            <person name="Ohkuma M."/>
        </authorList>
    </citation>
    <scope>NUCLEOTIDE SEQUENCE [LARGE SCALE GENOMIC DNA]</scope>
    <source>
        <strain evidence="4">5CBH24</strain>
    </source>
</reference>
<feature type="transmembrane region" description="Helical" evidence="2">
    <location>
        <begin position="92"/>
        <end position="113"/>
    </location>
</feature>
<organism evidence="3 4">
    <name type="scientific">Alistipes communis</name>
    <dbReference type="NCBI Taxonomy" id="2585118"/>
    <lineage>
        <taxon>Bacteria</taxon>
        <taxon>Pseudomonadati</taxon>
        <taxon>Bacteroidota</taxon>
        <taxon>Bacteroidia</taxon>
        <taxon>Bacteroidales</taxon>
        <taxon>Rikenellaceae</taxon>
        <taxon>Alistipes</taxon>
    </lineage>
</organism>
<protein>
    <submittedName>
        <fullName evidence="3">Uncharacterized protein</fullName>
    </submittedName>
</protein>
<evidence type="ECO:0000313" key="4">
    <source>
        <dbReference type="Proteomes" id="UP000318946"/>
    </source>
</evidence>
<dbReference type="KEGG" id="acou:A5CBH24_25780"/>
<accession>A0A4Y1WX05</accession>
<keyword evidence="2" id="KW-0472">Membrane</keyword>
<sequence>MYIKMVLLLMKRFCTWLPTIILVLIPIAFFLFHACGYEVYIVNGEKYPWVVNSEELLKVDSLSNNSMELLTSLKRDGLVLSPQEYTNHTYNFFSWLLTILVAVIGIVVLVFGLNVDKKIETIINSHLKTKWLELMRVDKEVDATIGGIIDDKISSGLSDISHDLEELGKRIKKLEDTSIRFETTDNDGTAND</sequence>
<feature type="transmembrane region" description="Helical" evidence="2">
    <location>
        <begin position="12"/>
        <end position="32"/>
    </location>
</feature>
<keyword evidence="1" id="KW-0175">Coiled coil</keyword>
<evidence type="ECO:0000256" key="1">
    <source>
        <dbReference type="SAM" id="Coils"/>
    </source>
</evidence>
<dbReference type="AlphaFoldDB" id="A0A4Y1WX05"/>
<feature type="coiled-coil region" evidence="1">
    <location>
        <begin position="157"/>
        <end position="184"/>
    </location>
</feature>
<proteinExistence type="predicted"/>
<keyword evidence="2" id="KW-0812">Transmembrane</keyword>
<keyword evidence="2" id="KW-1133">Transmembrane helix</keyword>
<name>A0A4Y1WX05_9BACT</name>
<keyword evidence="4" id="KW-1185">Reference proteome</keyword>
<evidence type="ECO:0000256" key="2">
    <source>
        <dbReference type="SAM" id="Phobius"/>
    </source>
</evidence>
<dbReference type="EMBL" id="AP019735">
    <property type="protein sequence ID" value="BBL05265.1"/>
    <property type="molecule type" value="Genomic_DNA"/>
</dbReference>